<evidence type="ECO:0000313" key="1">
    <source>
        <dbReference type="EMBL" id="KAJ8975239.1"/>
    </source>
</evidence>
<dbReference type="EMBL" id="JAPWTJ010000853">
    <property type="protein sequence ID" value="KAJ8975239.1"/>
    <property type="molecule type" value="Genomic_DNA"/>
</dbReference>
<reference evidence="1" key="1">
    <citation type="journal article" date="2023" name="Insect Mol. Biol.">
        <title>Genome sequencing provides insights into the evolution of gene families encoding plant cell wall-degrading enzymes in longhorned beetles.</title>
        <authorList>
            <person name="Shin N.R."/>
            <person name="Okamura Y."/>
            <person name="Kirsch R."/>
            <person name="Pauchet Y."/>
        </authorList>
    </citation>
    <scope>NUCLEOTIDE SEQUENCE</scope>
    <source>
        <strain evidence="1">MMC_N1</strain>
    </source>
</reference>
<comment type="caution">
    <text evidence="1">The sequence shown here is derived from an EMBL/GenBank/DDBJ whole genome shotgun (WGS) entry which is preliminary data.</text>
</comment>
<sequence length="68" mass="7745">MVGKSIRNKHLFHKCKVSVSFRVLISLINHQILDLGSEIFSEDLSVFFLCSSASSVLQFVVCRYLVRV</sequence>
<keyword evidence="2" id="KW-1185">Reference proteome</keyword>
<proteinExistence type="predicted"/>
<accession>A0ABQ9JBF9</accession>
<organism evidence="1 2">
    <name type="scientific">Molorchus minor</name>
    <dbReference type="NCBI Taxonomy" id="1323400"/>
    <lineage>
        <taxon>Eukaryota</taxon>
        <taxon>Metazoa</taxon>
        <taxon>Ecdysozoa</taxon>
        <taxon>Arthropoda</taxon>
        <taxon>Hexapoda</taxon>
        <taxon>Insecta</taxon>
        <taxon>Pterygota</taxon>
        <taxon>Neoptera</taxon>
        <taxon>Endopterygota</taxon>
        <taxon>Coleoptera</taxon>
        <taxon>Polyphaga</taxon>
        <taxon>Cucujiformia</taxon>
        <taxon>Chrysomeloidea</taxon>
        <taxon>Cerambycidae</taxon>
        <taxon>Lamiinae</taxon>
        <taxon>Monochamini</taxon>
        <taxon>Molorchus</taxon>
    </lineage>
</organism>
<gene>
    <name evidence="1" type="ORF">NQ317_007359</name>
</gene>
<protein>
    <submittedName>
        <fullName evidence="1">Uncharacterized protein</fullName>
    </submittedName>
</protein>
<evidence type="ECO:0000313" key="2">
    <source>
        <dbReference type="Proteomes" id="UP001162164"/>
    </source>
</evidence>
<name>A0ABQ9JBF9_9CUCU</name>
<dbReference type="Proteomes" id="UP001162164">
    <property type="component" value="Unassembled WGS sequence"/>
</dbReference>